<evidence type="ECO:0000256" key="2">
    <source>
        <dbReference type="ARBA" id="ARBA00022771"/>
    </source>
</evidence>
<evidence type="ECO:0000313" key="7">
    <source>
        <dbReference type="EMBL" id="KAE9961114.1"/>
    </source>
</evidence>
<evidence type="ECO:0000259" key="6">
    <source>
        <dbReference type="PROSITE" id="PS50865"/>
    </source>
</evidence>
<dbReference type="EMBL" id="WNWS01003476">
    <property type="protein sequence ID" value="KAE9961114.1"/>
    <property type="molecule type" value="Genomic_DNA"/>
</dbReference>
<dbReference type="PROSITE" id="PS50865">
    <property type="entry name" value="ZF_MYND_2"/>
    <property type="match status" value="1"/>
</dbReference>
<dbReference type="Proteomes" id="UP000447873">
    <property type="component" value="Unassembled WGS sequence"/>
</dbReference>
<proteinExistence type="predicted"/>
<dbReference type="Pfam" id="PF01753">
    <property type="entry name" value="zf-MYND"/>
    <property type="match status" value="1"/>
</dbReference>
<name>A0A8H3U2J0_VENIN</name>
<gene>
    <name evidence="7" type="ORF">EG328_006528</name>
</gene>
<evidence type="ECO:0000256" key="5">
    <source>
        <dbReference type="SAM" id="MobiDB-lite"/>
    </source>
</evidence>
<evidence type="ECO:0000313" key="8">
    <source>
        <dbReference type="Proteomes" id="UP000447873"/>
    </source>
</evidence>
<feature type="compositionally biased region" description="Polar residues" evidence="5">
    <location>
        <begin position="20"/>
        <end position="29"/>
    </location>
</feature>
<sequence length="139" mass="14846">MSNPAAESSPAETHPEVAAKTSTPNTESPSLHIREVEAESSTPQSQAQQPVPNEKASKTQPPACAHCNKADVDLTKCNKCHSVAYCSRECLKGAFKGHKKVCAGLAQEWSRGADIKMAVGRGGVGKVRERGIGKWEFDT</sequence>
<evidence type="ECO:0000256" key="1">
    <source>
        <dbReference type="ARBA" id="ARBA00022723"/>
    </source>
</evidence>
<feature type="domain" description="MYND-type" evidence="6">
    <location>
        <begin position="64"/>
        <end position="102"/>
    </location>
</feature>
<accession>A0A8H3U2J0</accession>
<evidence type="ECO:0000256" key="4">
    <source>
        <dbReference type="PROSITE-ProRule" id="PRU00134"/>
    </source>
</evidence>
<feature type="region of interest" description="Disordered" evidence="5">
    <location>
        <begin position="1"/>
        <end position="63"/>
    </location>
</feature>
<dbReference type="InterPro" id="IPR002893">
    <property type="entry name" value="Znf_MYND"/>
</dbReference>
<dbReference type="SUPFAM" id="SSF144232">
    <property type="entry name" value="HIT/MYND zinc finger-like"/>
    <property type="match status" value="1"/>
</dbReference>
<dbReference type="GO" id="GO:0008270">
    <property type="term" value="F:zinc ion binding"/>
    <property type="evidence" value="ECO:0007669"/>
    <property type="project" value="UniProtKB-KW"/>
</dbReference>
<organism evidence="7 8">
    <name type="scientific">Venturia inaequalis</name>
    <name type="common">Apple scab fungus</name>
    <dbReference type="NCBI Taxonomy" id="5025"/>
    <lineage>
        <taxon>Eukaryota</taxon>
        <taxon>Fungi</taxon>
        <taxon>Dikarya</taxon>
        <taxon>Ascomycota</taxon>
        <taxon>Pezizomycotina</taxon>
        <taxon>Dothideomycetes</taxon>
        <taxon>Pleosporomycetidae</taxon>
        <taxon>Venturiales</taxon>
        <taxon>Venturiaceae</taxon>
        <taxon>Venturia</taxon>
    </lineage>
</organism>
<reference evidence="7 8" key="1">
    <citation type="submission" date="2018-12" db="EMBL/GenBank/DDBJ databases">
        <title>Venturia inaequalis Genome Resource.</title>
        <authorList>
            <person name="Lichtner F.J."/>
        </authorList>
    </citation>
    <scope>NUCLEOTIDE SEQUENCE [LARGE SCALE GENOMIC DNA]</scope>
    <source>
        <strain evidence="7 8">120213</strain>
    </source>
</reference>
<keyword evidence="1" id="KW-0479">Metal-binding</keyword>
<evidence type="ECO:0000256" key="3">
    <source>
        <dbReference type="ARBA" id="ARBA00022833"/>
    </source>
</evidence>
<dbReference type="PROSITE" id="PS01360">
    <property type="entry name" value="ZF_MYND_1"/>
    <property type="match status" value="1"/>
</dbReference>
<dbReference type="AlphaFoldDB" id="A0A8H3U2J0"/>
<feature type="compositionally biased region" description="Polar residues" evidence="5">
    <location>
        <begin position="39"/>
        <end position="51"/>
    </location>
</feature>
<dbReference type="Gene3D" id="6.10.140.2220">
    <property type="match status" value="1"/>
</dbReference>
<protein>
    <recommendedName>
        <fullName evidence="6">MYND-type domain-containing protein</fullName>
    </recommendedName>
</protein>
<comment type="caution">
    <text evidence="7">The sequence shown here is derived from an EMBL/GenBank/DDBJ whole genome shotgun (WGS) entry which is preliminary data.</text>
</comment>
<keyword evidence="3" id="KW-0862">Zinc</keyword>
<keyword evidence="2 4" id="KW-0863">Zinc-finger</keyword>